<dbReference type="OrthoDB" id="3551112at2759"/>
<dbReference type="EMBL" id="JH921442">
    <property type="protein sequence ID" value="EKD15406.1"/>
    <property type="molecule type" value="Genomic_DNA"/>
</dbReference>
<evidence type="ECO:0000313" key="4">
    <source>
        <dbReference type="Proteomes" id="UP000006753"/>
    </source>
</evidence>
<dbReference type="KEGG" id="mbe:MBM_06622"/>
<keyword evidence="2" id="KW-0732">Signal</keyword>
<sequence length="172" mass="18618">MFIKTPVLGPSFAVTSFALLAQHCLTLANPAAMAPNTDQKKYTANLKKLAKPPGNTFPPFPDAPVPETLLPTEQNPEVQQPTPATGYCEAPVGEGVGGTRPEDLDSLLVGAPEDNVTLKSRPQEHAALAPLEDDFASSSERYEEAPQLQVWAYETSNNCLTLGERLEKSKWE</sequence>
<accession>K1WQV3</accession>
<evidence type="ECO:0000256" key="1">
    <source>
        <dbReference type="SAM" id="MobiDB-lite"/>
    </source>
</evidence>
<reference evidence="3 4" key="1">
    <citation type="journal article" date="2012" name="BMC Genomics">
        <title>Sequencing the genome of Marssonina brunnea reveals fungus-poplar co-evolution.</title>
        <authorList>
            <person name="Zhu S."/>
            <person name="Cao Y.-Z."/>
            <person name="Jiang C."/>
            <person name="Tan B.-Y."/>
            <person name="Wang Z."/>
            <person name="Feng S."/>
            <person name="Zhang L."/>
            <person name="Su X.-H."/>
            <person name="Brejova B."/>
            <person name="Vinar T."/>
            <person name="Xu M."/>
            <person name="Wang M.-X."/>
            <person name="Zhang S.-G."/>
            <person name="Huang M.-R."/>
            <person name="Wu R."/>
            <person name="Zhou Y."/>
        </authorList>
    </citation>
    <scope>NUCLEOTIDE SEQUENCE [LARGE SCALE GENOMIC DNA]</scope>
    <source>
        <strain evidence="3 4">MB_m1</strain>
    </source>
</reference>
<dbReference type="GeneID" id="18762557"/>
<dbReference type="Proteomes" id="UP000006753">
    <property type="component" value="Unassembled WGS sequence"/>
</dbReference>
<organism evidence="3 4">
    <name type="scientific">Marssonina brunnea f. sp. multigermtubi (strain MB_m1)</name>
    <name type="common">Marssonina leaf spot fungus</name>
    <dbReference type="NCBI Taxonomy" id="1072389"/>
    <lineage>
        <taxon>Eukaryota</taxon>
        <taxon>Fungi</taxon>
        <taxon>Dikarya</taxon>
        <taxon>Ascomycota</taxon>
        <taxon>Pezizomycotina</taxon>
        <taxon>Leotiomycetes</taxon>
        <taxon>Helotiales</taxon>
        <taxon>Drepanopezizaceae</taxon>
        <taxon>Drepanopeziza</taxon>
    </lineage>
</organism>
<protein>
    <submittedName>
        <fullName evidence="3">Uncharacterized protein</fullName>
    </submittedName>
</protein>
<dbReference type="AlphaFoldDB" id="K1WQV3"/>
<feature type="signal peptide" evidence="2">
    <location>
        <begin position="1"/>
        <end position="28"/>
    </location>
</feature>
<dbReference type="InParanoid" id="K1WQV3"/>
<dbReference type="RefSeq" id="XP_007294511.1">
    <property type="nucleotide sequence ID" value="XM_007294449.1"/>
</dbReference>
<feature type="compositionally biased region" description="Polar residues" evidence="1">
    <location>
        <begin position="73"/>
        <end position="83"/>
    </location>
</feature>
<gene>
    <name evidence="3" type="ORF">MBM_06622</name>
</gene>
<keyword evidence="4" id="KW-1185">Reference proteome</keyword>
<feature type="region of interest" description="Disordered" evidence="1">
    <location>
        <begin position="73"/>
        <end position="102"/>
    </location>
</feature>
<evidence type="ECO:0000313" key="3">
    <source>
        <dbReference type="EMBL" id="EKD15406.1"/>
    </source>
</evidence>
<proteinExistence type="predicted"/>
<dbReference type="HOGENOM" id="CLU_1555601_0_0_1"/>
<evidence type="ECO:0000256" key="2">
    <source>
        <dbReference type="SAM" id="SignalP"/>
    </source>
</evidence>
<feature type="chain" id="PRO_5003854899" evidence="2">
    <location>
        <begin position="29"/>
        <end position="172"/>
    </location>
</feature>
<name>K1WQV3_MARBU</name>